<evidence type="ECO:0000259" key="1">
    <source>
        <dbReference type="Pfam" id="PF01656"/>
    </source>
</evidence>
<dbReference type="RefSeq" id="WP_229112713.1">
    <property type="nucleotide sequence ID" value="NZ_CP064787.1"/>
</dbReference>
<dbReference type="InterPro" id="IPR050678">
    <property type="entry name" value="DNA_Partitioning_ATPase"/>
</dbReference>
<dbReference type="AlphaFoldDB" id="A0A897N0M5"/>
<dbReference type="EMBL" id="CP064787">
    <property type="protein sequence ID" value="QSG06247.1"/>
    <property type="molecule type" value="Genomic_DNA"/>
</dbReference>
<proteinExistence type="predicted"/>
<feature type="domain" description="CobQ/CobB/MinD/ParA nucleotide binding" evidence="1">
    <location>
        <begin position="11"/>
        <end position="267"/>
    </location>
</feature>
<dbReference type="InterPro" id="IPR002586">
    <property type="entry name" value="CobQ/CobB/MinD/ParA_Nub-bd_dom"/>
</dbReference>
<dbReference type="PANTHER" id="PTHR13696">
    <property type="entry name" value="P-LOOP CONTAINING NUCLEOSIDE TRIPHOSPHATE HYDROLASE"/>
    <property type="match status" value="1"/>
</dbReference>
<dbReference type="Proteomes" id="UP000663525">
    <property type="component" value="Chromosome"/>
</dbReference>
<dbReference type="InterPro" id="IPR027417">
    <property type="entry name" value="P-loop_NTPase"/>
</dbReference>
<organism evidence="2 3">
    <name type="scientific">Halapricum desulfuricans</name>
    <dbReference type="NCBI Taxonomy" id="2841257"/>
    <lineage>
        <taxon>Archaea</taxon>
        <taxon>Methanobacteriati</taxon>
        <taxon>Methanobacteriota</taxon>
        <taxon>Stenosarchaea group</taxon>
        <taxon>Halobacteria</taxon>
        <taxon>Halobacteriales</taxon>
        <taxon>Haloarculaceae</taxon>
        <taxon>Halapricum</taxon>
    </lineage>
</organism>
<dbReference type="Gene3D" id="3.40.50.300">
    <property type="entry name" value="P-loop containing nucleotide triphosphate hydrolases"/>
    <property type="match status" value="1"/>
</dbReference>
<sequence>MSSDTRSARVCVTNAKGGTGKTTIAINVAGALNERGRDVLFVDLDPQGNATEGLGLLDAYDRAPPTFFDVLTDHRQRDRAGELIVEHEEMDVLPSNIDLLQAEHELTIADLVARVKDDPELAVDPSALAALGINVTPEAVSGPHALDVLDEALAGIEDEYDYVIIDSPPFYGKLTDTGIYAAQHILVPALTEATSERAIELLIDQMAALEGQTGITVETMGVVANRVEKTNEDRKMLAWLNEVFDEFPVWEVRKRVALQRAFKAGKSVFGADEQVDMAEVFLDIAAAFDERFGFASDSTHEVTHD</sequence>
<evidence type="ECO:0000313" key="3">
    <source>
        <dbReference type="Proteomes" id="UP000663525"/>
    </source>
</evidence>
<dbReference type="PANTHER" id="PTHR13696:SF99">
    <property type="entry name" value="COBYRINIC ACID AC-DIAMIDE SYNTHASE"/>
    <property type="match status" value="1"/>
</dbReference>
<evidence type="ECO:0000313" key="2">
    <source>
        <dbReference type="EMBL" id="QSG06247.1"/>
    </source>
</evidence>
<name>A0A897N0M5_9EURY</name>
<dbReference type="GeneID" id="68855499"/>
<gene>
    <name evidence="2" type="primary">soj2</name>
    <name evidence="2" type="ORF">HSR121_1913</name>
</gene>
<protein>
    <submittedName>
        <fullName evidence="2">ATPase involved in chromosome partitioning, ParAfamily</fullName>
    </submittedName>
</protein>
<dbReference type="SUPFAM" id="SSF52540">
    <property type="entry name" value="P-loop containing nucleoside triphosphate hydrolases"/>
    <property type="match status" value="1"/>
</dbReference>
<dbReference type="Pfam" id="PF01656">
    <property type="entry name" value="CbiA"/>
    <property type="match status" value="1"/>
</dbReference>
<dbReference type="CDD" id="cd02042">
    <property type="entry name" value="ParAB_family"/>
    <property type="match status" value="1"/>
</dbReference>
<accession>A0A897N0M5</accession>
<reference evidence="2" key="1">
    <citation type="submission" date="2020-11" db="EMBL/GenBank/DDBJ databases">
        <title>Carbohydrate-dependent, anaerobic sulfur respiration: A novel catabolism in halophilic archaea.</title>
        <authorList>
            <person name="Sorokin D.Y."/>
            <person name="Messina E."/>
            <person name="Smedile F."/>
            <person name="La Cono V."/>
            <person name="Hallsworth J.E."/>
            <person name="Yakimov M.M."/>
        </authorList>
    </citation>
    <scope>NUCLEOTIDE SEQUENCE</scope>
    <source>
        <strain evidence="2">HSR12-1</strain>
    </source>
</reference>